<comment type="caution">
    <text evidence="1">The sequence shown here is derived from an EMBL/GenBank/DDBJ whole genome shotgun (WGS) entry which is preliminary data.</text>
</comment>
<protein>
    <submittedName>
        <fullName evidence="1">Squamosa promoter-binding-like protein 14-like</fullName>
    </submittedName>
</protein>
<organism evidence="1 2">
    <name type="scientific">Trifolium medium</name>
    <dbReference type="NCBI Taxonomy" id="97028"/>
    <lineage>
        <taxon>Eukaryota</taxon>
        <taxon>Viridiplantae</taxon>
        <taxon>Streptophyta</taxon>
        <taxon>Embryophyta</taxon>
        <taxon>Tracheophyta</taxon>
        <taxon>Spermatophyta</taxon>
        <taxon>Magnoliopsida</taxon>
        <taxon>eudicotyledons</taxon>
        <taxon>Gunneridae</taxon>
        <taxon>Pentapetalae</taxon>
        <taxon>rosids</taxon>
        <taxon>fabids</taxon>
        <taxon>Fabales</taxon>
        <taxon>Fabaceae</taxon>
        <taxon>Papilionoideae</taxon>
        <taxon>50 kb inversion clade</taxon>
        <taxon>NPAAA clade</taxon>
        <taxon>Hologalegina</taxon>
        <taxon>IRL clade</taxon>
        <taxon>Trifolieae</taxon>
        <taxon>Trifolium</taxon>
    </lineage>
</organism>
<accession>A0A392NEC7</accession>
<sequence length="123" mass="13100">MCKPWGTWRSPELISVSPLAIVSGQETSMSLKGRNLSAPGTKIHCTGADGYTSSEVIGSEDPGMICDEIKLGGFKVQNTSPGGALGRCFIEVENGFKGDCFPVIIADASICKELRPLESEFDE</sequence>
<dbReference type="AlphaFoldDB" id="A0A392NEC7"/>
<name>A0A392NEC7_9FABA</name>
<reference evidence="1 2" key="1">
    <citation type="journal article" date="2018" name="Front. Plant Sci.">
        <title>Red Clover (Trifolium pratense) and Zigzag Clover (T. medium) - A Picture of Genomic Similarities and Differences.</title>
        <authorList>
            <person name="Dluhosova J."/>
            <person name="Istvanek J."/>
            <person name="Nedelnik J."/>
            <person name="Repkova J."/>
        </authorList>
    </citation>
    <scope>NUCLEOTIDE SEQUENCE [LARGE SCALE GENOMIC DNA]</scope>
    <source>
        <strain evidence="2">cv. 10/8</strain>
        <tissue evidence="1">Leaf</tissue>
    </source>
</reference>
<dbReference type="EMBL" id="LXQA010036235">
    <property type="protein sequence ID" value="MCH97911.1"/>
    <property type="molecule type" value="Genomic_DNA"/>
</dbReference>
<proteinExistence type="predicted"/>
<evidence type="ECO:0000313" key="2">
    <source>
        <dbReference type="Proteomes" id="UP000265520"/>
    </source>
</evidence>
<keyword evidence="2" id="KW-1185">Reference proteome</keyword>
<feature type="non-terminal residue" evidence="1">
    <location>
        <position position="123"/>
    </location>
</feature>
<dbReference type="Proteomes" id="UP000265520">
    <property type="component" value="Unassembled WGS sequence"/>
</dbReference>
<gene>
    <name evidence="1" type="ORF">A2U01_0018908</name>
</gene>
<evidence type="ECO:0000313" key="1">
    <source>
        <dbReference type="EMBL" id="MCH97911.1"/>
    </source>
</evidence>
<dbReference type="Pfam" id="PF26102">
    <property type="entry name" value="Ig_SPL7"/>
    <property type="match status" value="1"/>
</dbReference>